<dbReference type="InterPro" id="IPR036855">
    <property type="entry name" value="Znf_CCCH_sf"/>
</dbReference>
<dbReference type="Pfam" id="PF00642">
    <property type="entry name" value="zf-CCCH"/>
    <property type="match status" value="2"/>
</dbReference>
<feature type="domain" description="C3H1-type" evidence="7">
    <location>
        <begin position="45"/>
        <end position="72"/>
    </location>
</feature>
<dbReference type="PANTHER" id="PTHR12547">
    <property type="entry name" value="CCCH ZINC FINGER/TIS11-RELATED"/>
    <property type="match status" value="1"/>
</dbReference>
<evidence type="ECO:0000256" key="5">
    <source>
        <dbReference type="PROSITE-ProRule" id="PRU00723"/>
    </source>
</evidence>
<evidence type="ECO:0000313" key="8">
    <source>
        <dbReference type="EMBL" id="CAD8368119.1"/>
    </source>
</evidence>
<dbReference type="GO" id="GO:0008270">
    <property type="term" value="F:zinc ion binding"/>
    <property type="evidence" value="ECO:0007669"/>
    <property type="project" value="UniProtKB-KW"/>
</dbReference>
<dbReference type="Pfam" id="PF14608">
    <property type="entry name" value="zf-CCCH_2"/>
    <property type="match status" value="1"/>
</dbReference>
<feature type="domain" description="C3H1-type" evidence="7">
    <location>
        <begin position="114"/>
        <end position="141"/>
    </location>
</feature>
<feature type="domain" description="C3H1-type" evidence="7">
    <location>
        <begin position="80"/>
        <end position="106"/>
    </location>
</feature>
<dbReference type="SUPFAM" id="SSF90229">
    <property type="entry name" value="CCCH zinc finger"/>
    <property type="match status" value="2"/>
</dbReference>
<reference evidence="8" key="1">
    <citation type="submission" date="2021-01" db="EMBL/GenBank/DDBJ databases">
        <authorList>
            <person name="Corre E."/>
            <person name="Pelletier E."/>
            <person name="Niang G."/>
            <person name="Scheremetjew M."/>
            <person name="Finn R."/>
            <person name="Kale V."/>
            <person name="Holt S."/>
            <person name="Cochrane G."/>
            <person name="Meng A."/>
            <person name="Brown T."/>
            <person name="Cohen L."/>
        </authorList>
    </citation>
    <scope>NUCLEOTIDE SEQUENCE</scope>
    <source>
        <strain evidence="8">Pbaha01</strain>
    </source>
</reference>
<feature type="region of interest" description="Disordered" evidence="6">
    <location>
        <begin position="146"/>
        <end position="179"/>
    </location>
</feature>
<evidence type="ECO:0000259" key="7">
    <source>
        <dbReference type="PROSITE" id="PS50103"/>
    </source>
</evidence>
<proteinExistence type="predicted"/>
<feature type="zinc finger region" description="C3H1-type" evidence="5">
    <location>
        <begin position="114"/>
        <end position="141"/>
    </location>
</feature>
<keyword evidence="1 5" id="KW-0479">Metal-binding</keyword>
<dbReference type="GO" id="GO:0003729">
    <property type="term" value="F:mRNA binding"/>
    <property type="evidence" value="ECO:0007669"/>
    <property type="project" value="InterPro"/>
</dbReference>
<evidence type="ECO:0000256" key="2">
    <source>
        <dbReference type="ARBA" id="ARBA00022737"/>
    </source>
</evidence>
<dbReference type="AlphaFoldDB" id="A0A7S0AM18"/>
<dbReference type="Gene3D" id="4.10.1000.10">
    <property type="entry name" value="Zinc finger, CCCH-type"/>
    <property type="match status" value="3"/>
</dbReference>
<organism evidence="8">
    <name type="scientific">Pyrodinium bahamense</name>
    <dbReference type="NCBI Taxonomy" id="73915"/>
    <lineage>
        <taxon>Eukaryota</taxon>
        <taxon>Sar</taxon>
        <taxon>Alveolata</taxon>
        <taxon>Dinophyceae</taxon>
        <taxon>Gonyaulacales</taxon>
        <taxon>Pyrocystaceae</taxon>
        <taxon>Pyrodinium</taxon>
    </lineage>
</organism>
<keyword evidence="4 5" id="KW-0862">Zinc</keyword>
<feature type="zinc finger region" description="C3H1-type" evidence="5">
    <location>
        <begin position="80"/>
        <end position="106"/>
    </location>
</feature>
<dbReference type="EMBL" id="HBEG01030648">
    <property type="protein sequence ID" value="CAD8368119.1"/>
    <property type="molecule type" value="Transcribed_RNA"/>
</dbReference>
<evidence type="ECO:0000256" key="1">
    <source>
        <dbReference type="ARBA" id="ARBA00022723"/>
    </source>
</evidence>
<protein>
    <recommendedName>
        <fullName evidence="7">C3H1-type domain-containing protein</fullName>
    </recommendedName>
</protein>
<dbReference type="InterPro" id="IPR045877">
    <property type="entry name" value="ZFP36-like"/>
</dbReference>
<sequence>MGPIADVVPMREVSTAKQPKEELAPVGAGERKKSPRQKNMMDAQMRKTRLCHFYLQGACKYGSKCAFAHEQQELQSAPDLRKTRVCKAFKAGKCEDENCRFAHGQEELRATDLYFKTTLCIWHTRGKCANGERCRFAHGFEELRRKNDTPPADAAAGRKAADSEAMGDSSGNPKKVQLRPANAPMLQILGDMAAALMRDGGALGGGLLGHAVPAPVAAEQHEALPGQQLLVGQYLGIPPSSREGSSRPCGASSEAIAATWGPLAGMVGPKPDGGSPQPEAAAALAAQLAGRGTDPSAVAAALASLGGGGGALRAEDGVQAAKISEAYKNLAHTLSALSLQIQSLERWMKILSTSGNTQEYQALARTLAGHRYQDIMGLNYCDAAHLRTEFL</sequence>
<feature type="zinc finger region" description="C3H1-type" evidence="5">
    <location>
        <begin position="45"/>
        <end position="72"/>
    </location>
</feature>
<dbReference type="InterPro" id="IPR000571">
    <property type="entry name" value="Znf_CCCH"/>
</dbReference>
<evidence type="ECO:0000256" key="3">
    <source>
        <dbReference type="ARBA" id="ARBA00022771"/>
    </source>
</evidence>
<evidence type="ECO:0000256" key="4">
    <source>
        <dbReference type="ARBA" id="ARBA00022833"/>
    </source>
</evidence>
<keyword evidence="3 5" id="KW-0863">Zinc-finger</keyword>
<name>A0A7S0AM18_9DINO</name>
<gene>
    <name evidence="8" type="ORF">PBAH0796_LOCUS18719</name>
</gene>
<dbReference type="PANTHER" id="PTHR12547:SF18">
    <property type="entry name" value="PROTEIN TIS11"/>
    <property type="match status" value="1"/>
</dbReference>
<keyword evidence="2" id="KW-0677">Repeat</keyword>
<accession>A0A7S0AM18</accession>
<feature type="region of interest" description="Disordered" evidence="6">
    <location>
        <begin position="1"/>
        <end position="39"/>
    </location>
</feature>
<evidence type="ECO:0000256" key="6">
    <source>
        <dbReference type="SAM" id="MobiDB-lite"/>
    </source>
</evidence>
<dbReference type="PROSITE" id="PS50103">
    <property type="entry name" value="ZF_C3H1"/>
    <property type="match status" value="3"/>
</dbReference>
<dbReference type="SMART" id="SM00356">
    <property type="entry name" value="ZnF_C3H1"/>
    <property type="match status" value="3"/>
</dbReference>